<reference evidence="2" key="1">
    <citation type="journal article" date="2012" name="Nature">
        <title>The tomato genome sequence provides insights into fleshy fruit evolution.</title>
        <authorList>
            <consortium name="Tomato Genome Consortium"/>
        </authorList>
    </citation>
    <scope>NUCLEOTIDE SEQUENCE [LARGE SCALE GENOMIC DNA]</scope>
    <source>
        <strain evidence="2">cv. Heinz 1706</strain>
    </source>
</reference>
<dbReference type="EnsemblPlants" id="Solyc10g019015.1.1">
    <property type="protein sequence ID" value="Solyc10g019015.1.1"/>
    <property type="gene ID" value="Solyc10g019015.1"/>
</dbReference>
<evidence type="ECO:0000313" key="2">
    <source>
        <dbReference type="EnsemblPlants" id="Solyc10g019015.1.1"/>
    </source>
</evidence>
<protein>
    <submittedName>
        <fullName evidence="2">Uncharacterized protein</fullName>
    </submittedName>
</protein>
<dbReference type="InParanoid" id="A0A3Q7ID89"/>
<reference evidence="2" key="2">
    <citation type="submission" date="2019-01" db="UniProtKB">
        <authorList>
            <consortium name="EnsemblPlants"/>
        </authorList>
    </citation>
    <scope>IDENTIFICATION</scope>
    <source>
        <strain evidence="2">cv. Heinz 1706</strain>
    </source>
</reference>
<accession>A0A3Q7ID89</accession>
<dbReference type="STRING" id="4081.A0A3Q7ID89"/>
<dbReference type="PANTHER" id="PTHR11439:SF481">
    <property type="entry name" value="REVERSE TRANSCRIPTASE TY1_COPIA-TYPE DOMAIN-CONTAINING PROTEIN"/>
    <property type="match status" value="1"/>
</dbReference>
<sequence length="220" mass="25152">MEQQSEIQLDISDSMNTQETKLPKRSLGHARMVFYQEKYNKASTFGERVGNVKSICAEISGIHPEEKIKEPCKIAQDFVNYDNNNKRGGWIVYAESLLEGFDMRESKEKTTPMELNLKLKKDIGQSLKDAVKFQQLFGIYAHPITSHLDAAKRILRYVKESLSHGLWYKSTGSAVVSWCNKKQDVVLSTTEAEYISATMAGQRVYFPENIARRHVPKSRL</sequence>
<feature type="compositionally biased region" description="Polar residues" evidence="1">
    <location>
        <begin position="1"/>
        <end position="20"/>
    </location>
</feature>
<evidence type="ECO:0000256" key="1">
    <source>
        <dbReference type="SAM" id="MobiDB-lite"/>
    </source>
</evidence>
<dbReference type="PANTHER" id="PTHR11439">
    <property type="entry name" value="GAG-POL-RELATED RETROTRANSPOSON"/>
    <property type="match status" value="1"/>
</dbReference>
<proteinExistence type="predicted"/>
<keyword evidence="3" id="KW-1185">Reference proteome</keyword>
<feature type="region of interest" description="Disordered" evidence="1">
    <location>
        <begin position="1"/>
        <end position="21"/>
    </location>
</feature>
<dbReference type="Gramene" id="Solyc10g019015.1.1">
    <property type="protein sequence ID" value="Solyc10g019015.1.1"/>
    <property type="gene ID" value="Solyc10g019015.1"/>
</dbReference>
<name>A0A3Q7ID89_SOLLC</name>
<organism evidence="2">
    <name type="scientific">Solanum lycopersicum</name>
    <name type="common">Tomato</name>
    <name type="synonym">Lycopersicon esculentum</name>
    <dbReference type="NCBI Taxonomy" id="4081"/>
    <lineage>
        <taxon>Eukaryota</taxon>
        <taxon>Viridiplantae</taxon>
        <taxon>Streptophyta</taxon>
        <taxon>Embryophyta</taxon>
        <taxon>Tracheophyta</taxon>
        <taxon>Spermatophyta</taxon>
        <taxon>Magnoliopsida</taxon>
        <taxon>eudicotyledons</taxon>
        <taxon>Gunneridae</taxon>
        <taxon>Pentapetalae</taxon>
        <taxon>asterids</taxon>
        <taxon>lamiids</taxon>
        <taxon>Solanales</taxon>
        <taxon>Solanaceae</taxon>
        <taxon>Solanoideae</taxon>
        <taxon>Solaneae</taxon>
        <taxon>Solanum</taxon>
        <taxon>Solanum subgen. Lycopersicon</taxon>
    </lineage>
</organism>
<evidence type="ECO:0000313" key="3">
    <source>
        <dbReference type="Proteomes" id="UP000004994"/>
    </source>
</evidence>
<dbReference type="Proteomes" id="UP000004994">
    <property type="component" value="Chromosome 10"/>
</dbReference>
<dbReference type="AlphaFoldDB" id="A0A3Q7ID89"/>